<dbReference type="Proteomes" id="UP000578531">
    <property type="component" value="Unassembled WGS sequence"/>
</dbReference>
<protein>
    <recommendedName>
        <fullName evidence="3">Dienelactone hydrolase domain-containing protein</fullName>
    </recommendedName>
</protein>
<dbReference type="GO" id="GO:0016787">
    <property type="term" value="F:hydrolase activity"/>
    <property type="evidence" value="ECO:0007669"/>
    <property type="project" value="InterPro"/>
</dbReference>
<keyword evidence="2" id="KW-0812">Transmembrane</keyword>
<dbReference type="OrthoDB" id="17560at2759"/>
<name>A0A8H6FNY1_9LECA</name>
<gene>
    <name evidence="4" type="ORF">HO173_009881</name>
</gene>
<dbReference type="SUPFAM" id="SSF53474">
    <property type="entry name" value="alpha/beta-Hydrolases"/>
    <property type="match status" value="1"/>
</dbReference>
<dbReference type="PANTHER" id="PTHR17630">
    <property type="entry name" value="DIENELACTONE HYDROLASE"/>
    <property type="match status" value="1"/>
</dbReference>
<evidence type="ECO:0000313" key="4">
    <source>
        <dbReference type="EMBL" id="KAF6232044.1"/>
    </source>
</evidence>
<feature type="transmembrane region" description="Helical" evidence="2">
    <location>
        <begin position="505"/>
        <end position="526"/>
    </location>
</feature>
<dbReference type="InterPro" id="IPR029058">
    <property type="entry name" value="AB_hydrolase_fold"/>
</dbReference>
<keyword evidence="2" id="KW-1133">Transmembrane helix</keyword>
<evidence type="ECO:0000313" key="5">
    <source>
        <dbReference type="Proteomes" id="UP000578531"/>
    </source>
</evidence>
<accession>A0A8H6FNY1</accession>
<dbReference type="AlphaFoldDB" id="A0A8H6FNY1"/>
<dbReference type="Gene3D" id="3.40.50.1820">
    <property type="entry name" value="alpha/beta hydrolase"/>
    <property type="match status" value="1"/>
</dbReference>
<dbReference type="GeneID" id="59291530"/>
<dbReference type="EMBL" id="JACCJC010000052">
    <property type="protein sequence ID" value="KAF6232044.1"/>
    <property type="molecule type" value="Genomic_DNA"/>
</dbReference>
<reference evidence="4 5" key="1">
    <citation type="journal article" date="2020" name="Genomics">
        <title>Complete, high-quality genomes from long-read metagenomic sequencing of two wolf lichen thalli reveals enigmatic genome architecture.</title>
        <authorList>
            <person name="McKenzie S.K."/>
            <person name="Walston R.F."/>
            <person name="Allen J.L."/>
        </authorList>
    </citation>
    <scope>NUCLEOTIDE SEQUENCE [LARGE SCALE GENOMIC DNA]</scope>
    <source>
        <strain evidence="4">WasteWater2</strain>
    </source>
</reference>
<dbReference type="Pfam" id="PF01738">
    <property type="entry name" value="DLH"/>
    <property type="match status" value="1"/>
</dbReference>
<keyword evidence="5" id="KW-1185">Reference proteome</keyword>
<dbReference type="PANTHER" id="PTHR17630:SF105">
    <property type="entry name" value="DIENELACTONE HYDROLASE FAMILY PROTEIN (AFU_ORTHOLOGUE AFUA_4G08790)"/>
    <property type="match status" value="1"/>
</dbReference>
<comment type="caution">
    <text evidence="4">The sequence shown here is derived from an EMBL/GenBank/DDBJ whole genome shotgun (WGS) entry which is preliminary data.</text>
</comment>
<evidence type="ECO:0000256" key="2">
    <source>
        <dbReference type="SAM" id="Phobius"/>
    </source>
</evidence>
<proteinExistence type="predicted"/>
<feature type="compositionally biased region" description="Polar residues" evidence="1">
    <location>
        <begin position="378"/>
        <end position="396"/>
    </location>
</feature>
<dbReference type="InterPro" id="IPR002925">
    <property type="entry name" value="Dienelactn_hydro"/>
</dbReference>
<dbReference type="RefSeq" id="XP_037161475.1">
    <property type="nucleotide sequence ID" value="XM_037311769.1"/>
</dbReference>
<feature type="region of interest" description="Disordered" evidence="1">
    <location>
        <begin position="369"/>
        <end position="435"/>
    </location>
</feature>
<evidence type="ECO:0000256" key="1">
    <source>
        <dbReference type="SAM" id="MobiDB-lite"/>
    </source>
</evidence>
<feature type="domain" description="Dienelactone hydrolase" evidence="3">
    <location>
        <begin position="32"/>
        <end position="280"/>
    </location>
</feature>
<evidence type="ECO:0000259" key="3">
    <source>
        <dbReference type="Pfam" id="PF01738"/>
    </source>
</evidence>
<sequence>MSQNVGMSNCCLSGKVHQGQPAGREDEIGGLSTYISEPENHSKAKSIIFICDIFGYTFPNIRLLADEYAKAGFYAYVPDFHQGDSLPLSFLDNVEPPLKTQETRTLVDKAKDAVIVPTTLGPWLAKHREGVSRPLIDGFVNTVRMTPGTNKIGAIGFCWGGRYAILQAHGQGKSGKGSDIGGVDAAYACHPSLVAVPADFDPVEMPLSLAMGTKDSLLDQGTVGKIQDLMAKKTAVPHEIRLYEDQIHGFALRNDWSSDKDKKAMDESAQQGIEWFSKYLSLIDRLPSIERFCITRPIERKAIESSPQSGDSPFFLVQSHSNSDTLESAHTHYIHYIYYNQVPKIINHAARSAAVMSYNEKHIVGAEVVHLEPPPQPSYNNTLTKTESISNSTLYPSSEYDATSRDDYPPSSDHPFSPFYSHPTTRTSLEQKKSESKVRFQIYEHDLEAGSRVTQFTQSDLAQPSHTDDAVWPSSRARKQHEAMVKSKKHHSYSPFKRMSKRQKFWVQALIAVIIVGAITGLGVGITKAVGGGVFRTSNDSSAPIGNNDNH</sequence>
<organism evidence="4 5">
    <name type="scientific">Letharia columbiana</name>
    <dbReference type="NCBI Taxonomy" id="112416"/>
    <lineage>
        <taxon>Eukaryota</taxon>
        <taxon>Fungi</taxon>
        <taxon>Dikarya</taxon>
        <taxon>Ascomycota</taxon>
        <taxon>Pezizomycotina</taxon>
        <taxon>Lecanoromycetes</taxon>
        <taxon>OSLEUM clade</taxon>
        <taxon>Lecanoromycetidae</taxon>
        <taxon>Lecanorales</taxon>
        <taxon>Lecanorineae</taxon>
        <taxon>Parmeliaceae</taxon>
        <taxon>Letharia</taxon>
    </lineage>
</organism>
<keyword evidence="2" id="KW-0472">Membrane</keyword>